<proteinExistence type="predicted"/>
<gene>
    <name evidence="1" type="ORF">ACFQMG_29325</name>
</gene>
<dbReference type="Proteomes" id="UP001596435">
    <property type="component" value="Unassembled WGS sequence"/>
</dbReference>
<name>A0ABW2G8N0_9ACTN</name>
<dbReference type="EMBL" id="JBHTAJ010000074">
    <property type="protein sequence ID" value="MFC7183653.1"/>
    <property type="molecule type" value="Genomic_DNA"/>
</dbReference>
<keyword evidence="2" id="KW-1185">Reference proteome</keyword>
<dbReference type="RefSeq" id="WP_345708096.1">
    <property type="nucleotide sequence ID" value="NZ_BAABKV010000001.1"/>
</dbReference>
<accession>A0ABW2G8N0</accession>
<sequence>MSTTTIPCDTAAVTPVRNVFHLDSPEDIQVSIDAPTTLQWNLRIEQ</sequence>
<comment type="caution">
    <text evidence="1">The sequence shown here is derived from an EMBL/GenBank/DDBJ whole genome shotgun (WGS) entry which is preliminary data.</text>
</comment>
<reference evidence="2" key="1">
    <citation type="journal article" date="2019" name="Int. J. Syst. Evol. Microbiol.">
        <title>The Global Catalogue of Microorganisms (GCM) 10K type strain sequencing project: providing services to taxonomists for standard genome sequencing and annotation.</title>
        <authorList>
            <consortium name="The Broad Institute Genomics Platform"/>
            <consortium name="The Broad Institute Genome Sequencing Center for Infectious Disease"/>
            <person name="Wu L."/>
            <person name="Ma J."/>
        </authorList>
    </citation>
    <scope>NUCLEOTIDE SEQUENCE [LARGE SCALE GENOMIC DNA]</scope>
    <source>
        <strain evidence="2">CGMCC 1.12859</strain>
    </source>
</reference>
<organism evidence="1 2">
    <name type="scientific">Kitasatospora paranensis</name>
    <dbReference type="NCBI Taxonomy" id="258053"/>
    <lineage>
        <taxon>Bacteria</taxon>
        <taxon>Bacillati</taxon>
        <taxon>Actinomycetota</taxon>
        <taxon>Actinomycetes</taxon>
        <taxon>Kitasatosporales</taxon>
        <taxon>Streptomycetaceae</taxon>
        <taxon>Kitasatospora</taxon>
    </lineage>
</organism>
<evidence type="ECO:0000313" key="2">
    <source>
        <dbReference type="Proteomes" id="UP001596435"/>
    </source>
</evidence>
<protein>
    <submittedName>
        <fullName evidence="1">Uncharacterized protein</fullName>
    </submittedName>
</protein>
<evidence type="ECO:0000313" key="1">
    <source>
        <dbReference type="EMBL" id="MFC7183653.1"/>
    </source>
</evidence>